<accession>A0A0S3F1N3</accession>
<dbReference type="Proteomes" id="UP000056968">
    <property type="component" value="Chromosome"/>
</dbReference>
<keyword evidence="3" id="KW-1185">Reference proteome</keyword>
<dbReference type="EMBL" id="CP013264">
    <property type="protein sequence ID" value="ALR21598.1"/>
    <property type="molecule type" value="Genomic_DNA"/>
</dbReference>
<dbReference type="STRING" id="1332080.ATN00_16160"/>
<dbReference type="KEGG" id="sbd:ATN00_16160"/>
<evidence type="ECO:0000313" key="3">
    <source>
        <dbReference type="Proteomes" id="UP000056968"/>
    </source>
</evidence>
<name>A0A0S3F1N3_9SPHN</name>
<organism evidence="2 3">
    <name type="scientific">Sphingobium baderi</name>
    <dbReference type="NCBI Taxonomy" id="1332080"/>
    <lineage>
        <taxon>Bacteria</taxon>
        <taxon>Pseudomonadati</taxon>
        <taxon>Pseudomonadota</taxon>
        <taxon>Alphaproteobacteria</taxon>
        <taxon>Sphingomonadales</taxon>
        <taxon>Sphingomonadaceae</taxon>
        <taxon>Sphingobium</taxon>
    </lineage>
</organism>
<evidence type="ECO:0000259" key="1">
    <source>
        <dbReference type="Pfam" id="PF07811"/>
    </source>
</evidence>
<protein>
    <recommendedName>
        <fullName evidence="1">TadE-like domain-containing protein</fullName>
    </recommendedName>
</protein>
<feature type="domain" description="TadE-like" evidence="1">
    <location>
        <begin position="26"/>
        <end position="67"/>
    </location>
</feature>
<reference evidence="2 3" key="1">
    <citation type="submission" date="2015-11" db="EMBL/GenBank/DDBJ databases">
        <title>A Two-component Flavoprotein Monooxygenase System MeaXY Responsible for para-Hydroxylation of 2-Methyl-6-ethylaniline and 2,6-Diethylaniline in Sphingobium baderi DE-13.</title>
        <authorList>
            <person name="Cheng M."/>
            <person name="Meng Q."/>
            <person name="Yang Y."/>
            <person name="Chu C."/>
            <person name="Yan X."/>
            <person name="He J."/>
            <person name="Li S."/>
        </authorList>
    </citation>
    <scope>NUCLEOTIDE SEQUENCE [LARGE SCALE GENOMIC DNA]</scope>
    <source>
        <strain evidence="2 3">DE-13</strain>
    </source>
</reference>
<evidence type="ECO:0000313" key="2">
    <source>
        <dbReference type="EMBL" id="ALR21598.1"/>
    </source>
</evidence>
<dbReference type="Pfam" id="PF07811">
    <property type="entry name" value="TadE"/>
    <property type="match status" value="1"/>
</dbReference>
<dbReference type="RefSeq" id="WP_062066358.1">
    <property type="nucleotide sequence ID" value="NZ_CP013264.1"/>
</dbReference>
<dbReference type="InterPro" id="IPR012495">
    <property type="entry name" value="TadE-like_dom"/>
</dbReference>
<gene>
    <name evidence="2" type="ORF">ATN00_16160</name>
</gene>
<sequence>MIAMRLRHRVGQIAQRLHALRRDAGGVAMVEFAMCLPFVVTITMAGTELANYTTTKMRISQLALMVADNASRIGSGTMNAKTISETQINGLLTGAGLQSGRLDLFQNGRVILASLQPSSTPDKFVVKWQRCRGVKAVTSSYYTATNTTNPALPASGDMDGITANGQRITSPSNGAVMFVEIDYTYQPLISLDFLPGINPTIKDVAALTVRDNRDYAGGTSGIYNAENASRSLCTQYSAT</sequence>
<proteinExistence type="predicted"/>
<dbReference type="AlphaFoldDB" id="A0A0S3F1N3"/>